<feature type="compositionally biased region" description="Low complexity" evidence="7">
    <location>
        <begin position="516"/>
        <end position="525"/>
    </location>
</feature>
<keyword evidence="3 6" id="KW-0863">Zinc-finger</keyword>
<dbReference type="GO" id="GO:0008270">
    <property type="term" value="F:zinc ion binding"/>
    <property type="evidence" value="ECO:0007669"/>
    <property type="project" value="UniProtKB-KW"/>
</dbReference>
<feature type="region of interest" description="Disordered" evidence="7">
    <location>
        <begin position="329"/>
        <end position="530"/>
    </location>
</feature>
<dbReference type="GeneID" id="127355861"/>
<evidence type="ECO:0000313" key="12">
    <source>
        <dbReference type="Ensembl" id="ENSDLAP00005083270.1"/>
    </source>
</evidence>
<feature type="compositionally biased region" description="Low complexity" evidence="7">
    <location>
        <begin position="496"/>
        <end position="506"/>
    </location>
</feature>
<feature type="compositionally biased region" description="Basic residues" evidence="7">
    <location>
        <begin position="1794"/>
        <end position="1805"/>
    </location>
</feature>
<gene>
    <name evidence="12" type="primary">rbbp6</name>
</gene>
<feature type="compositionally biased region" description="Polar residues" evidence="7">
    <location>
        <begin position="468"/>
        <end position="479"/>
    </location>
</feature>
<dbReference type="GO" id="GO:0003676">
    <property type="term" value="F:nucleic acid binding"/>
    <property type="evidence" value="ECO:0007669"/>
    <property type="project" value="InterPro"/>
</dbReference>
<dbReference type="PANTHER" id="PTHR15439:SF0">
    <property type="entry name" value="CELL DIVISION CYCLE AND APOPTOSIS REGULATOR PROTEIN 1-RELATED"/>
    <property type="match status" value="1"/>
</dbReference>
<dbReference type="InterPro" id="IPR001878">
    <property type="entry name" value="Znf_CCHC"/>
</dbReference>
<feature type="compositionally biased region" description="Basic and acidic residues" evidence="7">
    <location>
        <begin position="939"/>
        <end position="956"/>
    </location>
</feature>
<dbReference type="Gene3D" id="4.10.60.10">
    <property type="entry name" value="Zinc finger, CCHC-type"/>
    <property type="match status" value="1"/>
</dbReference>
<feature type="region of interest" description="Disordered" evidence="7">
    <location>
        <begin position="794"/>
        <end position="1125"/>
    </location>
</feature>
<dbReference type="PROSITE" id="PS51698">
    <property type="entry name" value="U_BOX"/>
    <property type="match status" value="1"/>
</dbReference>
<feature type="domain" description="U-box" evidence="11">
    <location>
        <begin position="254"/>
        <end position="331"/>
    </location>
</feature>
<dbReference type="PROSITE" id="PS50089">
    <property type="entry name" value="ZF_RING_2"/>
    <property type="match status" value="1"/>
</dbReference>
<feature type="compositionally biased region" description="Basic and acidic residues" evidence="7">
    <location>
        <begin position="1753"/>
        <end position="1771"/>
    </location>
</feature>
<sequence>MTHVHYKFSSKLSYDTVVFDGPHVTLRDLKRQIMGREKLRSGDCDLQITSAQTKEEYTDDEGMIPKGSSVIVRRIPIIGVKSTSNKTRNIERSDAQFHHAFGAIKAMDDQNSSRAFFSKMTNLADADVSEEDKIQVMLNQSTAYDSMNYNKKFGGVLPANYTCYRCGNTGHHIRNCPTSGDKNVEAPLRIKKSTGIPRSFMVEVDDPNIKGAMLTNCGHYAIPAIHAKAYAIGKKEKPPFVPQEQPKSEDKEDPVPDELLCLICHDLLSDAVVIPCCGNSYCDDCIRNALLDSEEHVCPTCNQSDVSPDTLIANKFLRQAVNTFKKERGQANSLGGRCGTSQSQNPTLIPSPVPTPPPIQSQPPKPYQSSHSQQDPLLYCSQVADTPPSSQECGAPPTATSPASAAKTPSPSLQPAQSHLEISDKEAEEKTHDDSAAAAPSVLVSHKDPTAAPLQLMPLVNDAPAAEQPQTVSVNLQQSPAGPAARHPGPPTCWDSSPSSGCPPGGWNKSNTQQLPPSSSSSSYPATPPPLFPSPLFHTFLAAQQPLNSYPPGYPPTTPVWTLPTLQGAPIPSLCSSTSASSIPALIPKEWYMNQRNKKERSPHRGSTYRHSSSRSNSKSSKPKSGRSYSHSSSRSRSRSRSRSQGRSRPHSPYSRHRDLHSRSHSSHSYSYGYKRSPTPSSSSSPRVGYDSRSKSPSDHRKNSHHSWHHSKKSASSSYSSKRRGERSQRESGGSGGNFDSYLYAQHAEPTGSLGLDRERYLQWKREYKEWCEKYFNSYVGHFHQLPPPPLNLPPSLLPQWGDREGSRNPSHANSESRSRPQGRRTSRKDERSPPSQSSSDSRSPPPQSSSHSTPSQSSSDSRSTPSRSSNESHSPPSRSSSDGRSTPSEDGAQLRGYQQRCAQKYSRLPITKGSEKVELQETSKDDKHLITKKNLRTLKYEQESMKNHEEGRGEESSTPDAADTGPNTCKDGTPIQDRATASEALKSVQPLLKPDKRFDKDYKRKSGEQRNLEIEKGWRRDKYSGSRQDVEGRRKEKPSKGVCRVDTDRYNKPGGSKASDSRSEKNRKRKGEDMERSSVRAQSSRCLKTEVAEVPTTRKSESPDPFDRKKQKTEKKKERKTWPLTERDIWEGGVMVKPQKKISININLDGKRKEEKTEKQDSSYLESIKIEKTDNVEEEKSNRGETEVKEKKESCRDEESLSEEKIKPDERQARPIWEKATFRDDKAGMREKVEAEKKESREEDDFDLWHSILTGVEEAEEKKESKKQLEEGDGMEGRKVEELTNDQRVGNDGVQQEMGELVAGAQKERAEGENRGNPWGESKPKGEMMERVKWRMRKEDEDTVRSESQRRGNKDHHEEPNTTVDDGSSYEDQERKRVVTSVKEYTQNRATDREEELVLIQVPRSKWEKEESEEGKQDEEKVKVEMDAFAMFLPQPSMSVTAETPADRETEGEHEQKRQRSVETERDGARSLEREKNSSSHRSVAPSSGKDRPDSTMSAERDRERGMEMERPRDRERGRESERQRDRQKESKRSKERTREEEKGRDMERERGHGSNASVQKRNPPSSSHSYSYSTAHDTERRDRQRGNDQSSNKTSSSCLGGKSFSGRSWESSAISGAADLPDQHAYKIYKDTLLDPKFKDQDHSHSYYNHQDPPGNYRHQDRPAGSHHSPPSHSHSRSKERKPHPSKSSGGSEHSKPRTSSPGQNRKNKSTVEKGVWEQNRVIKEGKGERENPEMVAEREGGNQWEDEADKLDGQTKWEGGRELEEGERPSSSNGVSSSASQESSSDDGKKEWKKKQKKHNKERRQPAPELLEEGELKKHKHKKKSKKSRDGGGEERSGEVDNRWKEEEEQAKLCSLLFF</sequence>
<feature type="compositionally biased region" description="Basic and acidic residues" evidence="7">
    <location>
        <begin position="1446"/>
        <end position="1479"/>
    </location>
</feature>
<dbReference type="Pfam" id="PF04564">
    <property type="entry name" value="U-box"/>
    <property type="match status" value="1"/>
</dbReference>
<feature type="region of interest" description="Disordered" evidence="7">
    <location>
        <begin position="1148"/>
        <end position="1613"/>
    </location>
</feature>
<evidence type="ECO:0000259" key="9">
    <source>
        <dbReference type="PROSITE" id="PS50158"/>
    </source>
</evidence>
<feature type="domain" description="DWNN" evidence="10">
    <location>
        <begin position="4"/>
        <end position="76"/>
    </location>
</feature>
<dbReference type="PROSITE" id="PS50158">
    <property type="entry name" value="ZF_CCHC"/>
    <property type="match status" value="1"/>
</dbReference>
<evidence type="ECO:0000256" key="7">
    <source>
        <dbReference type="SAM" id="MobiDB-lite"/>
    </source>
</evidence>
<dbReference type="PANTHER" id="PTHR15439">
    <property type="entry name" value="RETINOBLASTOMA-BINDING PROTEIN 6"/>
    <property type="match status" value="1"/>
</dbReference>
<keyword evidence="5" id="KW-0539">Nucleus</keyword>
<evidence type="ECO:0000256" key="5">
    <source>
        <dbReference type="ARBA" id="ARBA00023242"/>
    </source>
</evidence>
<dbReference type="OrthoDB" id="106784at2759"/>
<evidence type="ECO:0000256" key="4">
    <source>
        <dbReference type="ARBA" id="ARBA00022833"/>
    </source>
</evidence>
<evidence type="ECO:0000256" key="3">
    <source>
        <dbReference type="ARBA" id="ARBA00022771"/>
    </source>
</evidence>
<feature type="domain" description="RING-type" evidence="8">
    <location>
        <begin position="261"/>
        <end position="302"/>
    </location>
</feature>
<dbReference type="InterPro" id="IPR001841">
    <property type="entry name" value="Znf_RING"/>
</dbReference>
<keyword evidence="13" id="KW-1185">Reference proteome</keyword>
<evidence type="ECO:0000256" key="1">
    <source>
        <dbReference type="ARBA" id="ARBA00004123"/>
    </source>
</evidence>
<feature type="compositionally biased region" description="Basic residues" evidence="7">
    <location>
        <begin position="1820"/>
        <end position="1830"/>
    </location>
</feature>
<evidence type="ECO:0000256" key="2">
    <source>
        <dbReference type="ARBA" id="ARBA00022723"/>
    </source>
</evidence>
<feature type="compositionally biased region" description="Basic residues" evidence="7">
    <location>
        <begin position="634"/>
        <end position="666"/>
    </location>
</feature>
<feature type="compositionally biased region" description="Basic and acidic residues" evidence="7">
    <location>
        <begin position="690"/>
        <end position="701"/>
    </location>
</feature>
<protein>
    <submittedName>
        <fullName evidence="12">Retinoblastoma binding protein 6</fullName>
    </submittedName>
</protein>
<comment type="subcellular location">
    <subcellularLocation>
        <location evidence="1">Nucleus</location>
    </subcellularLocation>
</comment>
<accession>A0A8P4KTV0</accession>
<feature type="compositionally biased region" description="Basic and acidic residues" evidence="7">
    <location>
        <begin position="1406"/>
        <end position="1427"/>
    </location>
</feature>
<feature type="compositionally biased region" description="Polar residues" evidence="7">
    <location>
        <begin position="1688"/>
        <end position="1707"/>
    </location>
</feature>
<feature type="compositionally biased region" description="Basic and acidic residues" evidence="7">
    <location>
        <begin position="1831"/>
        <end position="1849"/>
    </location>
</feature>
<feature type="compositionally biased region" description="Basic and acidic residues" evidence="7">
    <location>
        <begin position="1323"/>
        <end position="1361"/>
    </location>
</feature>
<feature type="compositionally biased region" description="Polar residues" evidence="7">
    <location>
        <begin position="1589"/>
        <end position="1600"/>
    </location>
</feature>
<feature type="compositionally biased region" description="Polar residues" evidence="7">
    <location>
        <begin position="1556"/>
        <end position="1566"/>
    </location>
</feature>
<name>A0A8P4KTV0_DICLA</name>
<dbReference type="GeneTree" id="ENSGT00940000159365"/>
<evidence type="ECO:0000259" key="11">
    <source>
        <dbReference type="PROSITE" id="PS51698"/>
    </source>
</evidence>
<evidence type="ECO:0000256" key="6">
    <source>
        <dbReference type="PROSITE-ProRule" id="PRU00047"/>
    </source>
</evidence>
<dbReference type="SMART" id="SM01180">
    <property type="entry name" value="DWNN"/>
    <property type="match status" value="1"/>
</dbReference>
<dbReference type="InterPro" id="IPR013083">
    <property type="entry name" value="Znf_RING/FYVE/PHD"/>
</dbReference>
<feature type="compositionally biased region" description="Polar residues" evidence="7">
    <location>
        <begin position="339"/>
        <end position="348"/>
    </location>
</feature>
<dbReference type="SUPFAM" id="SSF57850">
    <property type="entry name" value="RING/U-box"/>
    <property type="match status" value="1"/>
</dbReference>
<dbReference type="SUPFAM" id="SSF57756">
    <property type="entry name" value="Retrovirus zinc finger-like domains"/>
    <property type="match status" value="1"/>
</dbReference>
<dbReference type="GO" id="GO:0006511">
    <property type="term" value="P:ubiquitin-dependent protein catabolic process"/>
    <property type="evidence" value="ECO:0007669"/>
    <property type="project" value="TreeGrafter"/>
</dbReference>
<dbReference type="GO" id="GO:0006397">
    <property type="term" value="P:mRNA processing"/>
    <property type="evidence" value="ECO:0007669"/>
    <property type="project" value="InterPro"/>
</dbReference>
<feature type="compositionally biased region" description="Basic residues" evidence="7">
    <location>
        <begin position="1676"/>
        <end position="1687"/>
    </location>
</feature>
<feature type="compositionally biased region" description="Basic residues" evidence="7">
    <location>
        <begin position="1110"/>
        <end position="1120"/>
    </location>
</feature>
<evidence type="ECO:0000313" key="13">
    <source>
        <dbReference type="Proteomes" id="UP000694389"/>
    </source>
</evidence>
<dbReference type="GO" id="GO:0005634">
    <property type="term" value="C:nucleus"/>
    <property type="evidence" value="ECO:0007669"/>
    <property type="project" value="UniProtKB-SubCell"/>
</dbReference>
<dbReference type="Proteomes" id="UP000694389">
    <property type="component" value="Unassembled WGS sequence"/>
</dbReference>
<feature type="compositionally biased region" description="Low complexity" evidence="7">
    <location>
        <begin position="667"/>
        <end position="689"/>
    </location>
</feature>
<reference evidence="12" key="1">
    <citation type="submission" date="2025-08" db="UniProtKB">
        <authorList>
            <consortium name="Ensembl"/>
        </authorList>
    </citation>
    <scope>IDENTIFICATION</scope>
</reference>
<feature type="compositionally biased region" description="Low complexity" evidence="7">
    <location>
        <begin position="1773"/>
        <end position="1786"/>
    </location>
</feature>
<dbReference type="InterPro" id="IPR033489">
    <property type="entry name" value="RBBP6"/>
</dbReference>
<feature type="compositionally biased region" description="Basic and acidic residues" evidence="7">
    <location>
        <begin position="1060"/>
        <end position="1079"/>
    </location>
</feature>
<dbReference type="SMART" id="SM00343">
    <property type="entry name" value="ZnF_C2HC"/>
    <property type="match status" value="1"/>
</dbReference>
<organism evidence="12 13">
    <name type="scientific">Dicentrarchus labrax</name>
    <name type="common">European seabass</name>
    <name type="synonym">Morone labrax</name>
    <dbReference type="NCBI Taxonomy" id="13489"/>
    <lineage>
        <taxon>Eukaryota</taxon>
        <taxon>Metazoa</taxon>
        <taxon>Chordata</taxon>
        <taxon>Craniata</taxon>
        <taxon>Vertebrata</taxon>
        <taxon>Euteleostomi</taxon>
        <taxon>Actinopterygii</taxon>
        <taxon>Neopterygii</taxon>
        <taxon>Teleostei</taxon>
        <taxon>Neoteleostei</taxon>
        <taxon>Acanthomorphata</taxon>
        <taxon>Eupercaria</taxon>
        <taxon>Moronidae</taxon>
        <taxon>Dicentrarchus</taxon>
    </lineage>
</organism>
<feature type="compositionally biased region" description="Basic and acidic residues" evidence="7">
    <location>
        <begin position="1150"/>
        <end position="1162"/>
    </location>
</feature>
<feature type="compositionally biased region" description="Basic and acidic residues" evidence="7">
    <location>
        <begin position="1578"/>
        <end position="1588"/>
    </location>
</feature>
<feature type="compositionally biased region" description="Low complexity" evidence="7">
    <location>
        <begin position="609"/>
        <end position="620"/>
    </location>
</feature>
<dbReference type="Gene3D" id="3.30.40.10">
    <property type="entry name" value="Zinc/RING finger domain, C3HC4 (zinc finger)"/>
    <property type="match status" value="1"/>
</dbReference>
<dbReference type="Gene3D" id="3.10.20.90">
    <property type="entry name" value="Phosphatidylinositol 3-kinase Catalytic Subunit, Chain A, domain 1"/>
    <property type="match status" value="1"/>
</dbReference>
<feature type="compositionally biased region" description="Basic and acidic residues" evidence="7">
    <location>
        <begin position="994"/>
        <end position="1035"/>
    </location>
</feature>
<feature type="compositionally biased region" description="Basic residues" evidence="7">
    <location>
        <begin position="702"/>
        <end position="713"/>
    </location>
</feature>
<dbReference type="RefSeq" id="XP_051243076.1">
    <property type="nucleotide sequence ID" value="XM_051387116.1"/>
</dbReference>
<feature type="compositionally biased region" description="Basic and acidic residues" evidence="7">
    <location>
        <begin position="914"/>
        <end position="930"/>
    </location>
</feature>
<dbReference type="OMA" id="SKMQMAN"/>
<evidence type="ECO:0000259" key="10">
    <source>
        <dbReference type="PROSITE" id="PS51282"/>
    </source>
</evidence>
<reference evidence="12" key="2">
    <citation type="submission" date="2025-09" db="UniProtKB">
        <authorList>
            <consortium name="Ensembl"/>
        </authorList>
    </citation>
    <scope>IDENTIFICATION</scope>
</reference>
<feature type="compositionally biased region" description="Low complexity" evidence="7">
    <location>
        <begin position="834"/>
        <end position="889"/>
    </location>
</feature>
<feature type="region of interest" description="Disordered" evidence="7">
    <location>
        <begin position="592"/>
        <end position="742"/>
    </location>
</feature>
<feature type="compositionally biased region" description="Basic and acidic residues" evidence="7">
    <location>
        <begin position="1169"/>
        <end position="1242"/>
    </location>
</feature>
<feature type="compositionally biased region" description="Pro residues" evidence="7">
    <location>
        <begin position="349"/>
        <end position="366"/>
    </location>
</feature>
<dbReference type="CDD" id="cd16620">
    <property type="entry name" value="vRING-HC-C4C4_RBBP6"/>
    <property type="match status" value="1"/>
</dbReference>
<feature type="region of interest" description="Disordered" evidence="7">
    <location>
        <begin position="1639"/>
        <end position="1853"/>
    </location>
</feature>
<feature type="domain" description="CCHC-type" evidence="9">
    <location>
        <begin position="163"/>
        <end position="177"/>
    </location>
</feature>
<feature type="compositionally biased region" description="Basic and acidic residues" evidence="7">
    <location>
        <begin position="421"/>
        <end position="435"/>
    </location>
</feature>
<dbReference type="FunFam" id="3.10.20.90:FF:000070">
    <property type="entry name" value="E3 ubiquitin-protein ligase RBBP6 isoform X2"/>
    <property type="match status" value="1"/>
</dbReference>
<dbReference type="PROSITE" id="PS51282">
    <property type="entry name" value="DWNN"/>
    <property type="match status" value="1"/>
</dbReference>
<dbReference type="GO" id="GO:0016567">
    <property type="term" value="P:protein ubiquitination"/>
    <property type="evidence" value="ECO:0007669"/>
    <property type="project" value="InterPro"/>
</dbReference>
<feature type="compositionally biased region" description="Basic and acidic residues" evidence="7">
    <location>
        <begin position="1261"/>
        <end position="1283"/>
    </location>
</feature>
<feature type="compositionally biased region" description="Polar residues" evidence="7">
    <location>
        <begin position="383"/>
        <end position="392"/>
    </location>
</feature>
<feature type="compositionally biased region" description="Low complexity" evidence="7">
    <location>
        <begin position="395"/>
        <end position="411"/>
    </location>
</feature>
<dbReference type="GO" id="GO:0061630">
    <property type="term" value="F:ubiquitin protein ligase activity"/>
    <property type="evidence" value="ECO:0007669"/>
    <property type="project" value="InterPro"/>
</dbReference>
<feature type="compositionally biased region" description="Basic and acidic residues" evidence="7">
    <location>
        <begin position="1712"/>
        <end position="1743"/>
    </location>
</feature>
<evidence type="ECO:0000259" key="8">
    <source>
        <dbReference type="PROSITE" id="PS50089"/>
    </source>
</evidence>
<dbReference type="CTD" id="5930"/>
<dbReference type="SMART" id="SM00184">
    <property type="entry name" value="RING"/>
    <property type="match status" value="1"/>
</dbReference>
<dbReference type="InterPro" id="IPR014891">
    <property type="entry name" value="DWNN_domain"/>
</dbReference>
<dbReference type="Pfam" id="PF00098">
    <property type="entry name" value="zf-CCHC"/>
    <property type="match status" value="1"/>
</dbReference>
<proteinExistence type="predicted"/>
<dbReference type="Pfam" id="PF08783">
    <property type="entry name" value="DWNN"/>
    <property type="match status" value="1"/>
</dbReference>
<keyword evidence="2" id="KW-0479">Metal-binding</keyword>
<dbReference type="InterPro" id="IPR003613">
    <property type="entry name" value="Ubox_domain"/>
</dbReference>
<keyword evidence="4" id="KW-0862">Zinc</keyword>
<feature type="compositionally biased region" description="Basic and acidic residues" evidence="7">
    <location>
        <begin position="1088"/>
        <end position="1109"/>
    </location>
</feature>
<feature type="compositionally biased region" description="Basic residues" evidence="7">
    <location>
        <begin position="596"/>
        <end position="608"/>
    </location>
</feature>
<dbReference type="InterPro" id="IPR036875">
    <property type="entry name" value="Znf_CCHC_sf"/>
</dbReference>
<dbReference type="Ensembl" id="ENSDLAT00005076891.1">
    <property type="protein sequence ID" value="ENSDLAP00005083270.1"/>
    <property type="gene ID" value="ENSDLAG00005031275.1"/>
</dbReference>
<feature type="compositionally biased region" description="Basic and acidic residues" evidence="7">
    <location>
        <begin position="1490"/>
        <end position="1554"/>
    </location>
</feature>